<dbReference type="STRING" id="71717.A0A4Y7TB60"/>
<dbReference type="AlphaFoldDB" id="A0A4Y7TB60"/>
<organism evidence="2 3">
    <name type="scientific">Coprinellus micaceus</name>
    <name type="common">Glistening ink-cap mushroom</name>
    <name type="synonym">Coprinus micaceus</name>
    <dbReference type="NCBI Taxonomy" id="71717"/>
    <lineage>
        <taxon>Eukaryota</taxon>
        <taxon>Fungi</taxon>
        <taxon>Dikarya</taxon>
        <taxon>Basidiomycota</taxon>
        <taxon>Agaricomycotina</taxon>
        <taxon>Agaricomycetes</taxon>
        <taxon>Agaricomycetidae</taxon>
        <taxon>Agaricales</taxon>
        <taxon>Agaricineae</taxon>
        <taxon>Psathyrellaceae</taxon>
        <taxon>Coprinellus</taxon>
    </lineage>
</organism>
<evidence type="ECO:0000313" key="2">
    <source>
        <dbReference type="EMBL" id="TEB31405.1"/>
    </source>
</evidence>
<feature type="non-terminal residue" evidence="2">
    <location>
        <position position="1"/>
    </location>
</feature>
<dbReference type="InterPro" id="IPR001810">
    <property type="entry name" value="F-box_dom"/>
</dbReference>
<reference evidence="2 3" key="1">
    <citation type="journal article" date="2019" name="Nat. Ecol. Evol.">
        <title>Megaphylogeny resolves global patterns of mushroom evolution.</title>
        <authorList>
            <person name="Varga T."/>
            <person name="Krizsan K."/>
            <person name="Foldi C."/>
            <person name="Dima B."/>
            <person name="Sanchez-Garcia M."/>
            <person name="Sanchez-Ramirez S."/>
            <person name="Szollosi G.J."/>
            <person name="Szarkandi J.G."/>
            <person name="Papp V."/>
            <person name="Albert L."/>
            <person name="Andreopoulos W."/>
            <person name="Angelini C."/>
            <person name="Antonin V."/>
            <person name="Barry K.W."/>
            <person name="Bougher N.L."/>
            <person name="Buchanan P."/>
            <person name="Buyck B."/>
            <person name="Bense V."/>
            <person name="Catcheside P."/>
            <person name="Chovatia M."/>
            <person name="Cooper J."/>
            <person name="Damon W."/>
            <person name="Desjardin D."/>
            <person name="Finy P."/>
            <person name="Geml J."/>
            <person name="Haridas S."/>
            <person name="Hughes K."/>
            <person name="Justo A."/>
            <person name="Karasinski D."/>
            <person name="Kautmanova I."/>
            <person name="Kiss B."/>
            <person name="Kocsube S."/>
            <person name="Kotiranta H."/>
            <person name="LaButti K.M."/>
            <person name="Lechner B.E."/>
            <person name="Liimatainen K."/>
            <person name="Lipzen A."/>
            <person name="Lukacs Z."/>
            <person name="Mihaltcheva S."/>
            <person name="Morgado L.N."/>
            <person name="Niskanen T."/>
            <person name="Noordeloos M.E."/>
            <person name="Ohm R.A."/>
            <person name="Ortiz-Santana B."/>
            <person name="Ovrebo C."/>
            <person name="Racz N."/>
            <person name="Riley R."/>
            <person name="Savchenko A."/>
            <person name="Shiryaev A."/>
            <person name="Soop K."/>
            <person name="Spirin V."/>
            <person name="Szebenyi C."/>
            <person name="Tomsovsky M."/>
            <person name="Tulloss R.E."/>
            <person name="Uehling J."/>
            <person name="Grigoriev I.V."/>
            <person name="Vagvolgyi C."/>
            <person name="Papp T."/>
            <person name="Martin F.M."/>
            <person name="Miettinen O."/>
            <person name="Hibbett D.S."/>
            <person name="Nagy L.G."/>
        </authorList>
    </citation>
    <scope>NUCLEOTIDE SEQUENCE [LARGE SCALE GENOMIC DNA]</scope>
    <source>
        <strain evidence="2 3">FP101781</strain>
    </source>
</reference>
<accession>A0A4Y7TB60</accession>
<dbReference type="EMBL" id="QPFP01000019">
    <property type="protein sequence ID" value="TEB31405.1"/>
    <property type="molecule type" value="Genomic_DNA"/>
</dbReference>
<feature type="non-terminal residue" evidence="2">
    <location>
        <position position="66"/>
    </location>
</feature>
<keyword evidence="3" id="KW-1185">Reference proteome</keyword>
<protein>
    <recommendedName>
        <fullName evidence="1">F-box domain-containing protein</fullName>
    </recommendedName>
</protein>
<comment type="caution">
    <text evidence="2">The sequence shown here is derived from an EMBL/GenBank/DDBJ whole genome shotgun (WGS) entry which is preliminary data.</text>
</comment>
<gene>
    <name evidence="2" type="ORF">FA13DRAFT_1578141</name>
</gene>
<feature type="domain" description="F-box" evidence="1">
    <location>
        <begin position="1"/>
        <end position="36"/>
    </location>
</feature>
<dbReference type="Proteomes" id="UP000298030">
    <property type="component" value="Unassembled WGS sequence"/>
</dbReference>
<dbReference type="PROSITE" id="PS50181">
    <property type="entry name" value="FBOX"/>
    <property type="match status" value="1"/>
</dbReference>
<dbReference type="SUPFAM" id="SSF81383">
    <property type="entry name" value="F-box domain"/>
    <property type="match status" value="1"/>
</dbReference>
<name>A0A4Y7TB60_COPMI</name>
<dbReference type="InterPro" id="IPR036047">
    <property type="entry name" value="F-box-like_dom_sf"/>
</dbReference>
<proteinExistence type="predicted"/>
<sequence length="66" mass="7458">IVSYLGPADLFHLSRVAKGLRRFLMSFSSAMFWRRAAQNEPGLPTCPDDLSEPAYAHLLFSDFCHV</sequence>
<evidence type="ECO:0000313" key="3">
    <source>
        <dbReference type="Proteomes" id="UP000298030"/>
    </source>
</evidence>
<dbReference type="OrthoDB" id="2322499at2759"/>
<evidence type="ECO:0000259" key="1">
    <source>
        <dbReference type="PROSITE" id="PS50181"/>
    </source>
</evidence>